<accession>A0A9P4XCP8</accession>
<evidence type="ECO:0000313" key="1">
    <source>
        <dbReference type="EMBL" id="KAF3068632.1"/>
    </source>
</evidence>
<gene>
    <name evidence="1" type="ORF">CFAM422_007822</name>
</gene>
<comment type="caution">
    <text evidence="1">The sequence shown here is derived from an EMBL/GenBank/DDBJ whole genome shotgun (WGS) entry which is preliminary data.</text>
</comment>
<evidence type="ECO:0000313" key="2">
    <source>
        <dbReference type="Proteomes" id="UP000801864"/>
    </source>
</evidence>
<dbReference type="Proteomes" id="UP000801864">
    <property type="component" value="Unassembled WGS sequence"/>
</dbReference>
<organism evidence="1 2">
    <name type="scientific">Trichoderma lentiforme</name>
    <dbReference type="NCBI Taxonomy" id="1567552"/>
    <lineage>
        <taxon>Eukaryota</taxon>
        <taxon>Fungi</taxon>
        <taxon>Dikarya</taxon>
        <taxon>Ascomycota</taxon>
        <taxon>Pezizomycotina</taxon>
        <taxon>Sordariomycetes</taxon>
        <taxon>Hypocreomycetidae</taxon>
        <taxon>Hypocreales</taxon>
        <taxon>Hypocreaceae</taxon>
        <taxon>Trichoderma</taxon>
    </lineage>
</organism>
<proteinExistence type="predicted"/>
<reference evidence="1 2" key="1">
    <citation type="submission" date="2018-06" db="EMBL/GenBank/DDBJ databases">
        <title>Genome analysis of cellulolytic fungus Trichoderma lentiforme CFAM-422.</title>
        <authorList>
            <person name="Steindorff A.S."/>
            <person name="Formighieri E.F."/>
            <person name="Midorikawa G.E.O."/>
            <person name="Tamietti M.S."/>
            <person name="Ramos E.Z."/>
            <person name="Silva A.S."/>
            <person name="Bon E.P.S."/>
            <person name="Mendes T.D."/>
            <person name="Damaso M.C.T."/>
            <person name="Favaro L.C.L."/>
        </authorList>
    </citation>
    <scope>NUCLEOTIDE SEQUENCE [LARGE SCALE GENOMIC DNA]</scope>
    <source>
        <strain evidence="1 2">CFAM-422</strain>
    </source>
</reference>
<dbReference type="EMBL" id="QLNT01000013">
    <property type="protein sequence ID" value="KAF3068632.1"/>
    <property type="molecule type" value="Genomic_DNA"/>
</dbReference>
<name>A0A9P4XCP8_9HYPO</name>
<dbReference type="AlphaFoldDB" id="A0A9P4XCP8"/>
<sequence length="138" mass="15616">MTIKMLLRCLILSLLKLNLINFVISWRIKKVFLLEMMEEPGARGPAPDLVNPSWSLLDQLSVPSKATYLRQIWASLGLLYDQGVTIPDGMSLTLDQRGMPILVGGLAMTEERLRQTLSHYHPQKRRRGPAADPRCEGF</sequence>
<keyword evidence="2" id="KW-1185">Reference proteome</keyword>
<protein>
    <submittedName>
        <fullName evidence="1">Uncharacterized protein</fullName>
    </submittedName>
</protein>